<feature type="transmembrane region" description="Helical" evidence="16">
    <location>
        <begin position="119"/>
        <end position="139"/>
    </location>
</feature>
<dbReference type="Pfam" id="PF03116">
    <property type="entry name" value="NQR2_RnfD_RnfE"/>
    <property type="match status" value="1"/>
</dbReference>
<proteinExistence type="inferred from homology"/>
<keyword evidence="2 16" id="KW-1003">Cell membrane</keyword>
<feature type="transmembrane region" description="Helical" evidence="16">
    <location>
        <begin position="318"/>
        <end position="336"/>
    </location>
</feature>
<dbReference type="PANTHER" id="PTHR30578:SF1">
    <property type="entry name" value="NA(+)-TRANSLOCATING NADH-QUINONE REDUCTASE SUBUNIT B"/>
    <property type="match status" value="1"/>
</dbReference>
<evidence type="ECO:0000313" key="18">
    <source>
        <dbReference type="EMBL" id="SEA48794.1"/>
    </source>
</evidence>
<evidence type="ECO:0000256" key="16">
    <source>
        <dbReference type="HAMAP-Rule" id="MF_00426"/>
    </source>
</evidence>
<keyword evidence="19" id="KW-1185">Reference proteome</keyword>
<keyword evidence="10 16" id="KW-0520">NAD</keyword>
<keyword evidence="15 16" id="KW-0739">Sodium transport</keyword>
<comment type="subunit">
    <text evidence="16">Composed of six subunits; NqrA, NqrB, NqrC, NqrD, NqrE and NqrF.</text>
</comment>
<dbReference type="GO" id="GO:0022904">
    <property type="term" value="P:respiratory electron transport chain"/>
    <property type="evidence" value="ECO:0007669"/>
    <property type="project" value="InterPro"/>
</dbReference>
<evidence type="ECO:0000256" key="5">
    <source>
        <dbReference type="ARBA" id="ARBA00022630"/>
    </source>
</evidence>
<comment type="catalytic activity">
    <reaction evidence="16">
        <text>a ubiquinone + n Na(+)(in) + NADH + H(+) = a ubiquinol + n Na(+)(out) + NAD(+)</text>
        <dbReference type="Rhea" id="RHEA:47748"/>
        <dbReference type="Rhea" id="RHEA-COMP:9565"/>
        <dbReference type="Rhea" id="RHEA-COMP:9566"/>
        <dbReference type="ChEBI" id="CHEBI:15378"/>
        <dbReference type="ChEBI" id="CHEBI:16389"/>
        <dbReference type="ChEBI" id="CHEBI:17976"/>
        <dbReference type="ChEBI" id="CHEBI:29101"/>
        <dbReference type="ChEBI" id="CHEBI:57540"/>
        <dbReference type="ChEBI" id="CHEBI:57945"/>
        <dbReference type="EC" id="7.2.1.1"/>
    </reaction>
</comment>
<keyword evidence="8 16" id="KW-1278">Translocase</keyword>
<dbReference type="PANTHER" id="PTHR30578">
    <property type="entry name" value="ELECTRON TRANSPORT COMPLEX PROTEIN RNFD"/>
    <property type="match status" value="1"/>
</dbReference>
<evidence type="ECO:0000256" key="9">
    <source>
        <dbReference type="ARBA" id="ARBA00022989"/>
    </source>
</evidence>
<evidence type="ECO:0000256" key="1">
    <source>
        <dbReference type="ARBA" id="ARBA00022448"/>
    </source>
</evidence>
<name>A0A1H4BL65_9BACT</name>
<dbReference type="HAMAP" id="MF_00426">
    <property type="entry name" value="NqrB"/>
    <property type="match status" value="1"/>
</dbReference>
<dbReference type="GO" id="GO:0016655">
    <property type="term" value="F:oxidoreductase activity, acting on NAD(P)H, quinone or similar compound as acceptor"/>
    <property type="evidence" value="ECO:0007669"/>
    <property type="project" value="UniProtKB-UniRule"/>
</dbReference>
<organism evidence="18 19">
    <name type="scientific">Desulfuromusa kysingii</name>
    <dbReference type="NCBI Taxonomy" id="37625"/>
    <lineage>
        <taxon>Bacteria</taxon>
        <taxon>Pseudomonadati</taxon>
        <taxon>Thermodesulfobacteriota</taxon>
        <taxon>Desulfuromonadia</taxon>
        <taxon>Desulfuromonadales</taxon>
        <taxon>Geopsychrobacteraceae</taxon>
        <taxon>Desulfuromusa</taxon>
    </lineage>
</organism>
<evidence type="ECO:0000256" key="4">
    <source>
        <dbReference type="ARBA" id="ARBA00022553"/>
    </source>
</evidence>
<comment type="function">
    <text evidence="16">NQR complex catalyzes the reduction of ubiquinone-1 to ubiquinol by two successive reactions, coupled with the transport of Na(+) ions from the cytoplasm to the periplasm. NqrA to NqrE are probably involved in the second step, the conversion of ubisemiquinone to ubiquinol.</text>
</comment>
<keyword evidence="11 16" id="KW-0915">Sodium</keyword>
<gene>
    <name evidence="16" type="primary">nqrB</name>
    <name evidence="18" type="ORF">SAMN05660420_02262</name>
</gene>
<keyword evidence="9 16" id="KW-1133">Transmembrane helix</keyword>
<keyword evidence="6 16" id="KW-0288">FMN</keyword>
<dbReference type="EMBL" id="FNQN01000006">
    <property type="protein sequence ID" value="SEA48794.1"/>
    <property type="molecule type" value="Genomic_DNA"/>
</dbReference>
<dbReference type="GO" id="GO:0010181">
    <property type="term" value="F:FMN binding"/>
    <property type="evidence" value="ECO:0007669"/>
    <property type="project" value="InterPro"/>
</dbReference>
<evidence type="ECO:0000256" key="14">
    <source>
        <dbReference type="ARBA" id="ARBA00023136"/>
    </source>
</evidence>
<dbReference type="PIRSF" id="PIRSF016055">
    <property type="entry name" value="NADH-UbQ_OxRdtase_B_su"/>
    <property type="match status" value="1"/>
</dbReference>
<feature type="transmembrane region" description="Helical" evidence="16">
    <location>
        <begin position="372"/>
        <end position="392"/>
    </location>
</feature>
<dbReference type="GO" id="GO:0055085">
    <property type="term" value="P:transmembrane transport"/>
    <property type="evidence" value="ECO:0007669"/>
    <property type="project" value="InterPro"/>
</dbReference>
<evidence type="ECO:0000256" key="2">
    <source>
        <dbReference type="ARBA" id="ARBA00022475"/>
    </source>
</evidence>
<feature type="modified residue" description="FMN phosphoryl threonine" evidence="16 17">
    <location>
        <position position="229"/>
    </location>
</feature>
<evidence type="ECO:0000256" key="10">
    <source>
        <dbReference type="ARBA" id="ARBA00023027"/>
    </source>
</evidence>
<dbReference type="NCBIfam" id="NF003756">
    <property type="entry name" value="PRK05349.1"/>
    <property type="match status" value="1"/>
</dbReference>
<keyword evidence="7 16" id="KW-0812">Transmembrane</keyword>
<accession>A0A1H4BL65</accession>
<keyword evidence="1 16" id="KW-0813">Transport</keyword>
<dbReference type="NCBIfam" id="TIGR01937">
    <property type="entry name" value="nqrB"/>
    <property type="match status" value="1"/>
</dbReference>
<dbReference type="GO" id="GO:0006814">
    <property type="term" value="P:sodium ion transport"/>
    <property type="evidence" value="ECO:0007669"/>
    <property type="project" value="UniProtKB-UniRule"/>
</dbReference>
<feature type="transmembrane region" description="Helical" evidence="16">
    <location>
        <begin position="286"/>
        <end position="306"/>
    </location>
</feature>
<evidence type="ECO:0000256" key="13">
    <source>
        <dbReference type="ARBA" id="ARBA00023075"/>
    </source>
</evidence>
<evidence type="ECO:0000256" key="3">
    <source>
        <dbReference type="ARBA" id="ARBA00022519"/>
    </source>
</evidence>
<feature type="transmembrane region" description="Helical" evidence="16">
    <location>
        <begin position="151"/>
        <end position="170"/>
    </location>
</feature>
<dbReference type="InterPro" id="IPR010966">
    <property type="entry name" value="NqrB"/>
</dbReference>
<dbReference type="Proteomes" id="UP000199409">
    <property type="component" value="Unassembled WGS sequence"/>
</dbReference>
<protein>
    <recommendedName>
        <fullName evidence="16">Na(+)-translocating NADH-quinone reductase subunit B</fullName>
        <shortName evidence="16">Na(+)-NQR subunit B</shortName>
        <shortName evidence="16">Na(+)-translocating NQR subunit B</shortName>
        <ecNumber evidence="16">7.2.1.1</ecNumber>
    </recommendedName>
    <alternativeName>
        <fullName evidence="16">NQR complex subunit B</fullName>
    </alternativeName>
    <alternativeName>
        <fullName evidence="16">NQR-1 subunit B</fullName>
    </alternativeName>
</protein>
<feature type="transmembrane region" description="Helical" evidence="16">
    <location>
        <begin position="58"/>
        <end position="75"/>
    </location>
</feature>
<keyword evidence="14 16" id="KW-0472">Membrane</keyword>
<dbReference type="AlphaFoldDB" id="A0A1H4BL65"/>
<evidence type="ECO:0000256" key="15">
    <source>
        <dbReference type="ARBA" id="ARBA00023201"/>
    </source>
</evidence>
<comment type="cofactor">
    <cofactor evidence="16 17">
        <name>FMN</name>
        <dbReference type="ChEBI" id="CHEBI:58210"/>
    </cofactor>
</comment>
<evidence type="ECO:0000256" key="7">
    <source>
        <dbReference type="ARBA" id="ARBA00022692"/>
    </source>
</evidence>
<sequence>MMKILDRFFQKIEPLFRKDGKLEKLYPLFEATDSFLFGASGTTDTAPHVRDAIDFKRIMIIVIIALIPCTFMAMWNTGYQTNLALQSLNITSPSGWRGEIMSIIGCSPESFIANFVHGALYFLPIYLVVLVVGSIWEGLFNLIRGHEISEAFLVTSLLFTLTLPPTIPLWQAAVGISFGVVFAKEAFGGVGLNFMNPALVARAFIYFAYPAQMSGNEVWVAVDGFTSATPLAQISEAVSASQAMQNVDFTWAQAFIGTIPGSMGETSVLACLFGALLLLVTGIASWRIMTSMLIGGVISSLLFFFLADPANPFNGIPVHYHLVLGGFAFGLVFMATDPVSAAHTPQGQWMYGLLIGVLAILIRVANPAYPEGVMLAILLGNVFAPLFDYFVIQANVKRRKLRHG</sequence>
<feature type="transmembrane region" description="Helical" evidence="16">
    <location>
        <begin position="254"/>
        <end position="279"/>
    </location>
</feature>
<evidence type="ECO:0000256" key="6">
    <source>
        <dbReference type="ARBA" id="ARBA00022643"/>
    </source>
</evidence>
<keyword evidence="13 16" id="KW-0830">Ubiquinone</keyword>
<evidence type="ECO:0000256" key="8">
    <source>
        <dbReference type="ARBA" id="ARBA00022967"/>
    </source>
</evidence>
<feature type="transmembrane region" description="Helical" evidence="16">
    <location>
        <begin position="348"/>
        <end position="366"/>
    </location>
</feature>
<comment type="similarity">
    <text evidence="16">Belongs to the NqrB/RnfD family.</text>
</comment>
<reference evidence="18 19" key="1">
    <citation type="submission" date="2016-10" db="EMBL/GenBank/DDBJ databases">
        <authorList>
            <person name="de Groot N.N."/>
        </authorList>
    </citation>
    <scope>NUCLEOTIDE SEQUENCE [LARGE SCALE GENOMIC DNA]</scope>
    <source>
        <strain evidence="18 19">DSM 7343</strain>
    </source>
</reference>
<dbReference type="STRING" id="37625.SAMN05660420_02262"/>
<evidence type="ECO:0000256" key="11">
    <source>
        <dbReference type="ARBA" id="ARBA00023053"/>
    </source>
</evidence>
<dbReference type="EC" id="7.2.1.1" evidence="16"/>
<keyword evidence="5 16" id="KW-0285">Flavoprotein</keyword>
<keyword evidence="12 16" id="KW-0406">Ion transport</keyword>
<keyword evidence="3" id="KW-0997">Cell inner membrane</keyword>
<evidence type="ECO:0000313" key="19">
    <source>
        <dbReference type="Proteomes" id="UP000199409"/>
    </source>
</evidence>
<dbReference type="GO" id="GO:0005886">
    <property type="term" value="C:plasma membrane"/>
    <property type="evidence" value="ECO:0007669"/>
    <property type="project" value="UniProtKB-SubCell"/>
</dbReference>
<evidence type="ECO:0000256" key="17">
    <source>
        <dbReference type="PIRSR" id="PIRSR016055-50"/>
    </source>
</evidence>
<comment type="subcellular location">
    <subcellularLocation>
        <location evidence="16">Cell membrane</location>
        <topology evidence="16">Multi-pass membrane protein</topology>
    </subcellularLocation>
</comment>
<dbReference type="InterPro" id="IPR004338">
    <property type="entry name" value="NqrB/RnfD"/>
</dbReference>
<keyword evidence="4 16" id="KW-0597">Phosphoprotein</keyword>
<evidence type="ECO:0000256" key="12">
    <source>
        <dbReference type="ARBA" id="ARBA00023065"/>
    </source>
</evidence>